<feature type="region of interest" description="Disordered" evidence="2">
    <location>
        <begin position="848"/>
        <end position="901"/>
    </location>
</feature>
<gene>
    <name evidence="3" type="ORF">OFUS_LOCUS18380</name>
</gene>
<reference evidence="3" key="1">
    <citation type="submission" date="2022-03" db="EMBL/GenBank/DDBJ databases">
        <authorList>
            <person name="Martin C."/>
        </authorList>
    </citation>
    <scope>NUCLEOTIDE SEQUENCE</scope>
</reference>
<dbReference type="InterPro" id="IPR001258">
    <property type="entry name" value="NHL_repeat"/>
</dbReference>
<dbReference type="SUPFAM" id="SSF63825">
    <property type="entry name" value="YWTD domain"/>
    <property type="match status" value="1"/>
</dbReference>
<evidence type="ECO:0000313" key="3">
    <source>
        <dbReference type="EMBL" id="CAH1793542.1"/>
    </source>
</evidence>
<proteinExistence type="predicted"/>
<feature type="region of interest" description="Disordered" evidence="2">
    <location>
        <begin position="400"/>
        <end position="430"/>
    </location>
</feature>
<dbReference type="GO" id="GO:0008270">
    <property type="term" value="F:zinc ion binding"/>
    <property type="evidence" value="ECO:0007669"/>
    <property type="project" value="UniProtKB-KW"/>
</dbReference>
<feature type="region of interest" description="Disordered" evidence="2">
    <location>
        <begin position="362"/>
        <end position="382"/>
    </location>
</feature>
<dbReference type="OrthoDB" id="10020332at2759"/>
<dbReference type="GO" id="GO:0061630">
    <property type="term" value="F:ubiquitin protein ligase activity"/>
    <property type="evidence" value="ECO:0007669"/>
    <property type="project" value="TreeGrafter"/>
</dbReference>
<organism evidence="3 4">
    <name type="scientific">Owenia fusiformis</name>
    <name type="common">Polychaete worm</name>
    <dbReference type="NCBI Taxonomy" id="6347"/>
    <lineage>
        <taxon>Eukaryota</taxon>
        <taxon>Metazoa</taxon>
        <taxon>Spiralia</taxon>
        <taxon>Lophotrochozoa</taxon>
        <taxon>Annelida</taxon>
        <taxon>Polychaeta</taxon>
        <taxon>Sedentaria</taxon>
        <taxon>Canalipalpata</taxon>
        <taxon>Sabellida</taxon>
        <taxon>Oweniida</taxon>
        <taxon>Oweniidae</taxon>
        <taxon>Owenia</taxon>
    </lineage>
</organism>
<evidence type="ECO:0000256" key="1">
    <source>
        <dbReference type="ARBA" id="ARBA00022737"/>
    </source>
</evidence>
<accession>A0A8J1UR06</accession>
<dbReference type="CDD" id="cd05819">
    <property type="entry name" value="NHL"/>
    <property type="match status" value="2"/>
</dbReference>
<dbReference type="PANTHER" id="PTHR24104:SF25">
    <property type="entry name" value="PROTEIN LIN-41"/>
    <property type="match status" value="1"/>
</dbReference>
<dbReference type="InterPro" id="IPR050952">
    <property type="entry name" value="TRIM-NHL_E3_ligases"/>
</dbReference>
<keyword evidence="4" id="KW-1185">Reference proteome</keyword>
<name>A0A8J1UR06_OWEFU</name>
<comment type="caution">
    <text evidence="3">The sequence shown here is derived from an EMBL/GenBank/DDBJ whole genome shotgun (WGS) entry which is preliminary data.</text>
</comment>
<dbReference type="Pfam" id="PF01436">
    <property type="entry name" value="NHL"/>
    <property type="match status" value="2"/>
</dbReference>
<dbReference type="EMBL" id="CAIIXF020000009">
    <property type="protein sequence ID" value="CAH1793542.1"/>
    <property type="molecule type" value="Genomic_DNA"/>
</dbReference>
<dbReference type="GO" id="GO:0000209">
    <property type="term" value="P:protein polyubiquitination"/>
    <property type="evidence" value="ECO:0007669"/>
    <property type="project" value="TreeGrafter"/>
</dbReference>
<feature type="compositionally biased region" description="Polar residues" evidence="2">
    <location>
        <begin position="851"/>
        <end position="871"/>
    </location>
</feature>
<feature type="compositionally biased region" description="Low complexity" evidence="2">
    <location>
        <begin position="872"/>
        <end position="882"/>
    </location>
</feature>
<dbReference type="Gene3D" id="2.120.10.30">
    <property type="entry name" value="TolB, C-terminal domain"/>
    <property type="match status" value="4"/>
</dbReference>
<feature type="region of interest" description="Disordered" evidence="2">
    <location>
        <begin position="506"/>
        <end position="536"/>
    </location>
</feature>
<feature type="region of interest" description="Disordered" evidence="2">
    <location>
        <begin position="923"/>
        <end position="962"/>
    </location>
</feature>
<dbReference type="GO" id="GO:0043161">
    <property type="term" value="P:proteasome-mediated ubiquitin-dependent protein catabolic process"/>
    <property type="evidence" value="ECO:0007669"/>
    <property type="project" value="TreeGrafter"/>
</dbReference>
<keyword evidence="1" id="KW-0677">Repeat</keyword>
<dbReference type="PROSITE" id="PS51125">
    <property type="entry name" value="NHL"/>
    <property type="match status" value="2"/>
</dbReference>
<dbReference type="InterPro" id="IPR011042">
    <property type="entry name" value="6-blade_b-propeller_TolB-like"/>
</dbReference>
<feature type="compositionally biased region" description="Basic and acidic residues" evidence="2">
    <location>
        <begin position="923"/>
        <end position="932"/>
    </location>
</feature>
<evidence type="ECO:0000313" key="4">
    <source>
        <dbReference type="Proteomes" id="UP000749559"/>
    </source>
</evidence>
<feature type="compositionally biased region" description="Low complexity" evidence="2">
    <location>
        <begin position="945"/>
        <end position="959"/>
    </location>
</feature>
<dbReference type="SUPFAM" id="SSF101898">
    <property type="entry name" value="NHL repeat"/>
    <property type="match status" value="3"/>
</dbReference>
<protein>
    <submittedName>
        <fullName evidence="3">Uncharacterized protein</fullName>
    </submittedName>
</protein>
<sequence>MRERATMAEGLQGGMAHPVLVKTLRLGSNRDRKQCLPISLAVLPDYTVAIVDQSNSCLKMVNLMEERLTGVWPTKGNGPAGVTYLSHLQKLVVCDESTGVLHLHNLDGQPGYRWGSKFKEPGFVRQNRKGDIIINEQYNSTIQIYESNWRKKFDLNPDIFDFHSVNYMALNSKDQLLVTDMEMGTLKIFETDEQLRLKTFQLSQHAMGVCVDMNDTIYVADGGQSKIYKIDSDFLEVDRQPECIIDNLKIGEKFLPYDIAILPNSDRYLLVLDTAGGGNLRLFDLKYDDSSDISAEDLFAVFLIENLPDVAPPILGSKLLDEAETAPEFSGISTRTTGIQRPRVPPVGGAVPPEYLAYTPSAPSLPGLPRQDYTPSGSLPNLLNYPVGDTPYNQPAASIVQASDRPPPIPPRTFRRNDDHLPLPSAPPIEAAPFIESLPSAPTIEGTTLSGSLPSALPIDGSVQSGTSENPRAPSTMGPIARQFSDTHNPVDVDAILDELLDTSDNSVGQNEAADEANAVPESPGVPQASAPQSEAPVEMALDPARGVSIIYRVPGQAQGDMYQRCYLTAVVMWSDTKGIIVDRNNCALKVLNIPERRISGVMGVGKLKEPHSAVYIKHLDKMAVTDRADGCIKVFQRDGNCSKWGCKLKSPEGIAYADEKIYVCENMESVNVYSKAFQLLSSLNIKRGGLTKPLSVTVSTSKYIFVSDDFNKKVLAFNDVGNVAYNNVDNSNFEMPKCMCTDKLGRVYVADCMGLSVVRLSPLGEYIDTPVKDLFNSENPYALTVTKNMELIVTTGQGGIYVIDLGEGTESTMTLDSNPRSPLGVVVTRYDQSSFGLVSSIQAHMAANPPRSSRTLQSSVPQNTRSTVRNPISQRIPSRSVPRPPVPAPSRSRYLTEAELRQQERDELRIRLNEMHDRWARPLRVDPDTRPRGNNLASMVMGPSSSASAQASSNQSDSTEGLNARAFQAKVVKDTLNCHISSLATLDGNHILILDANNQVVKFMNVDSGKVVRETGRGGLQVPTALAFLQDKRRIVICDGNTLKLYDPSGTFVMTWGRKLNKETLLLPSSICTTINGNIVVASPEKRNVQVFASNWQELFRLVPCGSCPLAVVSNDNGNIFVLDSEKCCIYKYDSGGVFIRTFGEHGMELGEWMNPTGLAIDSNGVLYVTDQETYKITAVDSDFESVKELKVQIRPASITVIERHSVQLLVIAESTGLVDVINVMELHLEGVDKEGAKPDFKVDYVEGLRGQIEGDTEPCYIVSVCMLDNTRVAALDQTNHNVKVFSLETGQLDFTFGKDDLEKPCAIIVKPGEDKDKILVCDITNNGCIKCFDLTGVLLHTVVSEVGENIRGITVDRRGSLLLSVGSKIRTYNGTIWGELLQDRQVGERTHLSTPQGIAVGKGGKVVVTDEETNSVSIYQDSGGNLLYNYGSHGRGPEEFLHPNGVCIDKHGSIFVADWGNSRVHRLSRTGHFQGFVADREDALEMPMALCIAGGNHLVVTEMMRGTIRLFPIPSI</sequence>
<evidence type="ECO:0000256" key="2">
    <source>
        <dbReference type="SAM" id="MobiDB-lite"/>
    </source>
</evidence>
<dbReference type="Proteomes" id="UP000749559">
    <property type="component" value="Unassembled WGS sequence"/>
</dbReference>
<dbReference type="PANTHER" id="PTHR24104">
    <property type="entry name" value="E3 UBIQUITIN-PROTEIN LIGASE NHLRC1-RELATED"/>
    <property type="match status" value="1"/>
</dbReference>